<dbReference type="AlphaFoldDB" id="A0A2R3Z9I2"/>
<reference evidence="2" key="1">
    <citation type="submission" date="2018-03" db="EMBL/GenBank/DDBJ databases">
        <title>Gramella fulva sp. nov., isolated from a dry surface of tidal flat.</title>
        <authorList>
            <person name="Hwang S.H."/>
            <person name="Hwang W.M."/>
            <person name="Kang K."/>
            <person name="Ahn T.-Y."/>
        </authorList>
    </citation>
    <scope>NUCLEOTIDE SEQUENCE [LARGE SCALE GENOMIC DNA]</scope>
    <source>
        <strain evidence="2">SH35</strain>
    </source>
</reference>
<dbReference type="PANTHER" id="PTHR38471">
    <property type="entry name" value="FOUR HELIX BUNDLE PROTEIN"/>
    <property type="match status" value="1"/>
</dbReference>
<name>A0A2R3Z9I2_9FLAO</name>
<proteinExistence type="predicted"/>
<dbReference type="OrthoDB" id="5515766at2"/>
<dbReference type="NCBIfam" id="TIGR02436">
    <property type="entry name" value="four helix bundle protein"/>
    <property type="match status" value="1"/>
</dbReference>
<dbReference type="CDD" id="cd16377">
    <property type="entry name" value="23S_rRNA_IVP_like"/>
    <property type="match status" value="1"/>
</dbReference>
<sequence>MAENFEKLECWKKCFELKKVIKEQILSNLPDSEKYDLHSQLLRSSRSATANIAEGWGRYHYKENIRFLLNARGSVAEVLDHSIEANDCGYIKNEVLEKIREITDSCIRLINGYIKYLRNQNELKS</sequence>
<dbReference type="PANTHER" id="PTHR38471:SF2">
    <property type="entry name" value="FOUR HELIX BUNDLE PROTEIN"/>
    <property type="match status" value="1"/>
</dbReference>
<dbReference type="Gene3D" id="1.20.1440.60">
    <property type="entry name" value="23S rRNA-intervening sequence"/>
    <property type="match status" value="1"/>
</dbReference>
<dbReference type="KEGG" id="grs:C7S20_17525"/>
<dbReference type="InterPro" id="IPR036583">
    <property type="entry name" value="23S_rRNA_IVS_sf"/>
</dbReference>
<evidence type="ECO:0000313" key="2">
    <source>
        <dbReference type="Proteomes" id="UP000241507"/>
    </source>
</evidence>
<dbReference type="EMBL" id="CP028136">
    <property type="protein sequence ID" value="AVR46917.1"/>
    <property type="molecule type" value="Genomic_DNA"/>
</dbReference>
<dbReference type="Proteomes" id="UP000241507">
    <property type="component" value="Chromosome"/>
</dbReference>
<dbReference type="Pfam" id="PF05635">
    <property type="entry name" value="23S_rRNA_IVP"/>
    <property type="match status" value="1"/>
</dbReference>
<gene>
    <name evidence="1" type="ORF">C7S20_17525</name>
</gene>
<accession>A0A2R3Z9I2</accession>
<protein>
    <submittedName>
        <fullName evidence="1">Four helix bundle protein</fullName>
    </submittedName>
</protein>
<dbReference type="InterPro" id="IPR012657">
    <property type="entry name" value="23S_rRNA-intervening_sequence"/>
</dbReference>
<keyword evidence="2" id="KW-1185">Reference proteome</keyword>
<evidence type="ECO:0000313" key="1">
    <source>
        <dbReference type="EMBL" id="AVR46917.1"/>
    </source>
</evidence>
<dbReference type="SUPFAM" id="SSF158446">
    <property type="entry name" value="IVS-encoded protein-like"/>
    <property type="match status" value="1"/>
</dbReference>
<organism evidence="1 2">
    <name type="scientific">Christiangramia fulva</name>
    <dbReference type="NCBI Taxonomy" id="2126553"/>
    <lineage>
        <taxon>Bacteria</taxon>
        <taxon>Pseudomonadati</taxon>
        <taxon>Bacteroidota</taxon>
        <taxon>Flavobacteriia</taxon>
        <taxon>Flavobacteriales</taxon>
        <taxon>Flavobacteriaceae</taxon>
        <taxon>Christiangramia</taxon>
    </lineage>
</organism>
<dbReference type="RefSeq" id="WP_107013688.1">
    <property type="nucleotide sequence ID" value="NZ_CP028136.1"/>
</dbReference>